<organism evidence="2 3">
    <name type="scientific">Mangrovibacter phragmitis</name>
    <dbReference type="NCBI Taxonomy" id="1691903"/>
    <lineage>
        <taxon>Bacteria</taxon>
        <taxon>Pseudomonadati</taxon>
        <taxon>Pseudomonadota</taxon>
        <taxon>Gammaproteobacteria</taxon>
        <taxon>Enterobacterales</taxon>
        <taxon>Enterobacteriaceae</taxon>
        <taxon>Mangrovibacter</taxon>
    </lineage>
</organism>
<dbReference type="GO" id="GO:0004396">
    <property type="term" value="F:hexokinase activity"/>
    <property type="evidence" value="ECO:0007669"/>
    <property type="project" value="TreeGrafter"/>
</dbReference>
<dbReference type="STRING" id="1691903.A9B99_06840"/>
<dbReference type="OrthoDB" id="9810372at2"/>
<name>A0A1B7L3X4_9ENTR</name>
<dbReference type="SUPFAM" id="SSF53067">
    <property type="entry name" value="Actin-like ATPase domain"/>
    <property type="match status" value="1"/>
</dbReference>
<keyword evidence="3" id="KW-1185">Reference proteome</keyword>
<reference evidence="3" key="1">
    <citation type="submission" date="2016-05" db="EMBL/GenBank/DDBJ databases">
        <authorList>
            <person name="Behera P."/>
            <person name="Vaishampayan P."/>
            <person name="Singh N."/>
            <person name="Raina V."/>
            <person name="Suar M."/>
            <person name="Pattnaik A."/>
            <person name="Rastogi G."/>
        </authorList>
    </citation>
    <scope>NUCLEOTIDE SEQUENCE [LARGE SCALE GENOMIC DNA]</scope>
    <source>
        <strain evidence="3">MP23</strain>
    </source>
</reference>
<dbReference type="PANTHER" id="PTHR18964:SF174">
    <property type="entry name" value="D-ALLOSE KINASE-RELATED"/>
    <property type="match status" value="1"/>
</dbReference>
<comment type="caution">
    <text evidence="2">The sequence shown here is derived from an EMBL/GenBank/DDBJ whole genome shotgun (WGS) entry which is preliminary data.</text>
</comment>
<proteinExistence type="predicted"/>
<dbReference type="PANTHER" id="PTHR18964">
    <property type="entry name" value="ROK (REPRESSOR, ORF, KINASE) FAMILY"/>
    <property type="match status" value="1"/>
</dbReference>
<evidence type="ECO:0000313" key="2">
    <source>
        <dbReference type="EMBL" id="OAT77023.1"/>
    </source>
</evidence>
<dbReference type="PROSITE" id="PS01125">
    <property type="entry name" value="ROK"/>
    <property type="match status" value="1"/>
</dbReference>
<accession>A0A1B7L3X4</accession>
<dbReference type="RefSeq" id="WP_064597571.1">
    <property type="nucleotide sequence ID" value="NZ_LYRP01000012.1"/>
</dbReference>
<dbReference type="InterPro" id="IPR049874">
    <property type="entry name" value="ROK_cs"/>
</dbReference>
<dbReference type="Pfam" id="PF00480">
    <property type="entry name" value="ROK"/>
    <property type="match status" value="1"/>
</dbReference>
<evidence type="ECO:0000256" key="1">
    <source>
        <dbReference type="ARBA" id="ARBA00023277"/>
    </source>
</evidence>
<keyword evidence="1" id="KW-0119">Carbohydrate metabolism</keyword>
<dbReference type="Proteomes" id="UP000078225">
    <property type="component" value="Unassembled WGS sequence"/>
</dbReference>
<evidence type="ECO:0000313" key="3">
    <source>
        <dbReference type="Proteomes" id="UP000078225"/>
    </source>
</evidence>
<protein>
    <submittedName>
        <fullName evidence="2">Transcriptional regulator</fullName>
    </submittedName>
</protein>
<dbReference type="AlphaFoldDB" id="A0A1B7L3X4"/>
<dbReference type="EMBL" id="LYRP01000012">
    <property type="protein sequence ID" value="OAT77023.1"/>
    <property type="molecule type" value="Genomic_DNA"/>
</dbReference>
<dbReference type="InterPro" id="IPR043129">
    <property type="entry name" value="ATPase_NBD"/>
</dbReference>
<dbReference type="InterPro" id="IPR000600">
    <property type="entry name" value="ROK"/>
</dbReference>
<gene>
    <name evidence="2" type="ORF">A9B99_06840</name>
</gene>
<sequence>MLQAGLDIGGTKIAAVVLDSTGRECGRWRQPTQKSSYEQFLESVSQLVNTLRQQLAEPFSLGIALPGSVSPVSGRIRNANILVLNGQPLAQDLATRLGQPVTLANDANCFALSEARDGAGAGYSSVFGMTLGTGCGGGLVFNNQLIIGGYGSAAECGHIPLPGYQPENDGPAVRCYCGQENCAESFVSGTGLARGYHLLAGEEVCGEQVISRAQAGDAAALQQVARFRSQLSRLLATIINVVDPAVIVLGGGLSQSPLLLEGMAQQVAPRVFTDHFQTPIVTAQHGASSGMRGAAWLGAEQGVR</sequence>
<dbReference type="Gene3D" id="3.30.420.40">
    <property type="match status" value="2"/>
</dbReference>